<name>A0ABR3K0N9_9AGAR</name>
<feature type="transmembrane region" description="Helical" evidence="2">
    <location>
        <begin position="200"/>
        <end position="221"/>
    </location>
</feature>
<evidence type="ECO:0000313" key="5">
    <source>
        <dbReference type="Proteomes" id="UP001556367"/>
    </source>
</evidence>
<feature type="transmembrane region" description="Helical" evidence="2">
    <location>
        <begin position="82"/>
        <end position="104"/>
    </location>
</feature>
<dbReference type="PANTHER" id="PTHR40465:SF1">
    <property type="entry name" value="DUF6534 DOMAIN-CONTAINING PROTEIN"/>
    <property type="match status" value="1"/>
</dbReference>
<feature type="domain" description="DUF6534" evidence="3">
    <location>
        <begin position="165"/>
        <end position="250"/>
    </location>
</feature>
<feature type="region of interest" description="Disordered" evidence="1">
    <location>
        <begin position="285"/>
        <end position="304"/>
    </location>
</feature>
<dbReference type="EMBL" id="JASNQZ010000001">
    <property type="protein sequence ID" value="KAL0961349.1"/>
    <property type="molecule type" value="Genomic_DNA"/>
</dbReference>
<evidence type="ECO:0000256" key="2">
    <source>
        <dbReference type="SAM" id="Phobius"/>
    </source>
</evidence>
<dbReference type="Proteomes" id="UP001556367">
    <property type="component" value="Unassembled WGS sequence"/>
</dbReference>
<feature type="region of interest" description="Disordered" evidence="1">
    <location>
        <begin position="331"/>
        <end position="351"/>
    </location>
</feature>
<protein>
    <recommendedName>
        <fullName evidence="3">DUF6534 domain-containing protein</fullName>
    </recommendedName>
</protein>
<dbReference type="PANTHER" id="PTHR40465">
    <property type="entry name" value="CHROMOSOME 1, WHOLE GENOME SHOTGUN SEQUENCE"/>
    <property type="match status" value="1"/>
</dbReference>
<feature type="compositionally biased region" description="Basic and acidic residues" evidence="1">
    <location>
        <begin position="331"/>
        <end position="343"/>
    </location>
</feature>
<proteinExistence type="predicted"/>
<feature type="transmembrane region" description="Helical" evidence="2">
    <location>
        <begin position="155"/>
        <end position="179"/>
    </location>
</feature>
<dbReference type="Pfam" id="PF20152">
    <property type="entry name" value="DUF6534"/>
    <property type="match status" value="1"/>
</dbReference>
<comment type="caution">
    <text evidence="4">The sequence shown here is derived from an EMBL/GenBank/DDBJ whole genome shotgun (WGS) entry which is preliminary data.</text>
</comment>
<evidence type="ECO:0000313" key="4">
    <source>
        <dbReference type="EMBL" id="KAL0961349.1"/>
    </source>
</evidence>
<feature type="transmembrane region" description="Helical" evidence="2">
    <location>
        <begin position="12"/>
        <end position="33"/>
    </location>
</feature>
<accession>A0ABR3K0N9</accession>
<keyword evidence="2" id="KW-1133">Transmembrane helix</keyword>
<feature type="transmembrane region" description="Helical" evidence="2">
    <location>
        <begin position="227"/>
        <end position="247"/>
    </location>
</feature>
<evidence type="ECO:0000256" key="1">
    <source>
        <dbReference type="SAM" id="MobiDB-lite"/>
    </source>
</evidence>
<keyword evidence="2" id="KW-0472">Membrane</keyword>
<evidence type="ECO:0000259" key="3">
    <source>
        <dbReference type="Pfam" id="PF20152"/>
    </source>
</evidence>
<feature type="transmembrane region" description="Helical" evidence="2">
    <location>
        <begin position="116"/>
        <end position="143"/>
    </location>
</feature>
<feature type="transmembrane region" description="Helical" evidence="2">
    <location>
        <begin position="45"/>
        <end position="70"/>
    </location>
</feature>
<sequence>MVEIPDTLGALLVGGLIATAFSGVVTVQAFSYFKSYSNDPPRLKLLVFAVWMLDFCHAIFASISLWHYLITNFGRSDMISSIPWSLAITIALTAILTFLVHCFFVHRIFKISFGNWLITLPLGLLAVARLCFACLTTSQMIILDTLDEFVQKFHWSFTLGLALSSAIDVLITGSLCFFLSNNRKPASSLNLVIDTLMIYAFENGALTCAATVISMICWLAMPHNLIFMGLHFVISKLYANSLLATLNTRKALRSGSRNHFTAEGAADPGIPVVLTQDFAETIGGGPLKRLNQPRTDAREKRVSRSPRVHINVQKTIECTVDEGCESPYLKELDSPYLKDDEPPYPKGPDSV</sequence>
<gene>
    <name evidence="4" type="ORF">HGRIS_006305</name>
</gene>
<organism evidence="4 5">
    <name type="scientific">Hohenbuehelia grisea</name>
    <dbReference type="NCBI Taxonomy" id="104357"/>
    <lineage>
        <taxon>Eukaryota</taxon>
        <taxon>Fungi</taxon>
        <taxon>Dikarya</taxon>
        <taxon>Basidiomycota</taxon>
        <taxon>Agaricomycotina</taxon>
        <taxon>Agaricomycetes</taxon>
        <taxon>Agaricomycetidae</taxon>
        <taxon>Agaricales</taxon>
        <taxon>Pleurotineae</taxon>
        <taxon>Pleurotaceae</taxon>
        <taxon>Hohenbuehelia</taxon>
    </lineage>
</organism>
<dbReference type="InterPro" id="IPR045339">
    <property type="entry name" value="DUF6534"/>
</dbReference>
<keyword evidence="5" id="KW-1185">Reference proteome</keyword>
<keyword evidence="2" id="KW-0812">Transmembrane</keyword>
<reference evidence="5" key="1">
    <citation type="submission" date="2024-06" db="EMBL/GenBank/DDBJ databases">
        <title>Multi-omics analyses provide insights into the biosynthesis of the anticancer antibiotic pleurotin in Hohenbuehelia grisea.</title>
        <authorList>
            <person name="Weaver J.A."/>
            <person name="Alberti F."/>
        </authorList>
    </citation>
    <scope>NUCLEOTIDE SEQUENCE [LARGE SCALE GENOMIC DNA]</scope>
    <source>
        <strain evidence="5">T-177</strain>
    </source>
</reference>